<dbReference type="HOGENOM" id="CLU_015256_1_1_1"/>
<reference evidence="2 3" key="1">
    <citation type="submission" date="2013-03" db="EMBL/GenBank/DDBJ databases">
        <title>The Genome Sequence of Cladophialophora psammophila CBS 110553.</title>
        <authorList>
            <consortium name="The Broad Institute Genomics Platform"/>
            <person name="Cuomo C."/>
            <person name="de Hoog S."/>
            <person name="Gorbushina A."/>
            <person name="Walker B."/>
            <person name="Young S.K."/>
            <person name="Zeng Q."/>
            <person name="Gargeya S."/>
            <person name="Fitzgerald M."/>
            <person name="Haas B."/>
            <person name="Abouelleil A."/>
            <person name="Allen A.W."/>
            <person name="Alvarado L."/>
            <person name="Arachchi H.M."/>
            <person name="Berlin A.M."/>
            <person name="Chapman S.B."/>
            <person name="Gainer-Dewar J."/>
            <person name="Goldberg J."/>
            <person name="Griggs A."/>
            <person name="Gujja S."/>
            <person name="Hansen M."/>
            <person name="Howarth C."/>
            <person name="Imamovic A."/>
            <person name="Ireland A."/>
            <person name="Larimer J."/>
            <person name="McCowan C."/>
            <person name="Murphy C."/>
            <person name="Pearson M."/>
            <person name="Poon T.W."/>
            <person name="Priest M."/>
            <person name="Roberts A."/>
            <person name="Saif S."/>
            <person name="Shea T."/>
            <person name="Sisk P."/>
            <person name="Sykes S."/>
            <person name="Wortman J."/>
            <person name="Nusbaum C."/>
            <person name="Birren B."/>
        </authorList>
    </citation>
    <scope>NUCLEOTIDE SEQUENCE [LARGE SCALE GENOMIC DNA]</scope>
    <source>
        <strain evidence="2 3">CBS 110553</strain>
    </source>
</reference>
<dbReference type="STRING" id="1182543.W9XIM3"/>
<feature type="region of interest" description="Disordered" evidence="1">
    <location>
        <begin position="735"/>
        <end position="754"/>
    </location>
</feature>
<dbReference type="EMBL" id="AMGX01000009">
    <property type="protein sequence ID" value="EXJ70214.1"/>
    <property type="molecule type" value="Genomic_DNA"/>
</dbReference>
<proteinExistence type="predicted"/>
<keyword evidence="3" id="KW-1185">Reference proteome</keyword>
<dbReference type="eggNOG" id="ENOG502QVRG">
    <property type="taxonomic scope" value="Eukaryota"/>
</dbReference>
<sequence length="846" mass="92605">MAASSADTGGERGSQPTQSRVMSVSTLVEDHDNDQHATSLSALRRLPNPFSAAASAFGAMFHPSERASPFMDQHFIDNLPLREHEPTGFIPHDGSFQPHGQVALTHDETVLAYTVPEAADQMGRERYDGYFQLMQGRLQNAFDGCQGAQAEEIKTCPLFSNHVQKVLRNGIIGVSDPNNTPFPQYGLLGIREQTYNSSVPDKAGALSLDDDLIFANMNAPWSAFICGSQGAGKSHSLSCLLENSLLASSSAGENPRPLAGLVFHYDKFTSSESTQLCEAAYLCSSGIPVRILVSPTNIHAMHRLYRNLPGLPKDAPRPEVIPLYFQENQLNVTRLMTLMAIDDQGKIPLYMEVLFKVLRDMTAERKGAGGVDYLSFKDRLLGKDLSSQQSGPLRLRLEMLESFLADKDQPAEAMALLGDMFKSAQGSLTIVDLSCPFVNENDACALFTICLSIFMENRGDCGRIIALDEAHKFLTRSGEAEKLTDELTSIVRQQRHLASRVIVSTQEPTLAPRLIDLCNVCIVHRFNSPAWFEMLQGHLAGASRHKEWSNATLFEMIVGLETGEALIFCPAALFDVYNGNVCRLKDAFIRVRIRNRVTADGGKSILASDKMQDVEPGERLAEDLIRPFAMPAMPAMSAMPAMPAMPIMPTGLSGKQAKKSQRRAVKAGRVTKSKTPLSRPDNLSKGLAYMQARGQQPEEIQGPTEGSTHISAQRPAQHAVLGSAQGLEEGRAQGRAFGAKPPTHPDDLFAPTSSFVPPASTLHSTGTPSLHDLLQYLCNAVSESLRKDPTDIAFGKVRSQAARSAGLPEGFFLASKWKAWSRRVINEQVVSGIFFRCSWLQFTDLK</sequence>
<dbReference type="AlphaFoldDB" id="W9XIM3"/>
<dbReference type="GeneID" id="19190993"/>
<organism evidence="2 3">
    <name type="scientific">Cladophialophora psammophila CBS 110553</name>
    <dbReference type="NCBI Taxonomy" id="1182543"/>
    <lineage>
        <taxon>Eukaryota</taxon>
        <taxon>Fungi</taxon>
        <taxon>Dikarya</taxon>
        <taxon>Ascomycota</taxon>
        <taxon>Pezizomycotina</taxon>
        <taxon>Eurotiomycetes</taxon>
        <taxon>Chaetothyriomycetidae</taxon>
        <taxon>Chaetothyriales</taxon>
        <taxon>Herpotrichiellaceae</taxon>
        <taxon>Cladophialophora</taxon>
    </lineage>
</organism>
<gene>
    <name evidence="2" type="ORF">A1O5_06282</name>
</gene>
<dbReference type="RefSeq" id="XP_007745066.1">
    <property type="nucleotide sequence ID" value="XM_007746876.1"/>
</dbReference>
<feature type="region of interest" description="Disordered" evidence="1">
    <location>
        <begin position="1"/>
        <end position="23"/>
    </location>
</feature>
<protein>
    <recommendedName>
        <fullName evidence="4">AAA+ ATPase domain-containing protein</fullName>
    </recommendedName>
</protein>
<feature type="region of interest" description="Disordered" evidence="1">
    <location>
        <begin position="661"/>
        <end position="717"/>
    </location>
</feature>
<dbReference type="InterPro" id="IPR027417">
    <property type="entry name" value="P-loop_NTPase"/>
</dbReference>
<name>W9XIM3_9EURO</name>
<dbReference type="OrthoDB" id="2316594at2759"/>
<dbReference type="Proteomes" id="UP000019471">
    <property type="component" value="Unassembled WGS sequence"/>
</dbReference>
<dbReference type="SUPFAM" id="SSF52540">
    <property type="entry name" value="P-loop containing nucleoside triphosphate hydrolases"/>
    <property type="match status" value="1"/>
</dbReference>
<feature type="compositionally biased region" description="Polar residues" evidence="1">
    <location>
        <begin position="14"/>
        <end position="23"/>
    </location>
</feature>
<evidence type="ECO:0000313" key="3">
    <source>
        <dbReference type="Proteomes" id="UP000019471"/>
    </source>
</evidence>
<evidence type="ECO:0008006" key="4">
    <source>
        <dbReference type="Google" id="ProtNLM"/>
    </source>
</evidence>
<evidence type="ECO:0000256" key="1">
    <source>
        <dbReference type="SAM" id="MobiDB-lite"/>
    </source>
</evidence>
<evidence type="ECO:0000313" key="2">
    <source>
        <dbReference type="EMBL" id="EXJ70214.1"/>
    </source>
</evidence>
<feature type="compositionally biased region" description="Basic residues" evidence="1">
    <location>
        <begin position="661"/>
        <end position="672"/>
    </location>
</feature>
<comment type="caution">
    <text evidence="2">The sequence shown here is derived from an EMBL/GenBank/DDBJ whole genome shotgun (WGS) entry which is preliminary data.</text>
</comment>
<dbReference type="Gene3D" id="3.40.50.300">
    <property type="entry name" value="P-loop containing nucleotide triphosphate hydrolases"/>
    <property type="match status" value="1"/>
</dbReference>
<accession>W9XIM3</accession>